<feature type="transmembrane region" description="Helical" evidence="2">
    <location>
        <begin position="265"/>
        <end position="285"/>
    </location>
</feature>
<keyword evidence="5" id="KW-1185">Reference proteome</keyword>
<feature type="transmembrane region" description="Helical" evidence="2">
    <location>
        <begin position="1154"/>
        <end position="1177"/>
    </location>
</feature>
<feature type="transmembrane region" description="Helical" evidence="2">
    <location>
        <begin position="201"/>
        <end position="225"/>
    </location>
</feature>
<feature type="domain" description="TmcB/TmcC TPR repeats" evidence="3">
    <location>
        <begin position="432"/>
        <end position="530"/>
    </location>
</feature>
<feature type="transmembrane region" description="Helical" evidence="2">
    <location>
        <begin position="833"/>
        <end position="857"/>
    </location>
</feature>
<dbReference type="Pfam" id="PF25474">
    <property type="entry name" value="TPR_TmcB"/>
    <property type="match status" value="1"/>
</dbReference>
<dbReference type="Proteomes" id="UP001470230">
    <property type="component" value="Unassembled WGS sequence"/>
</dbReference>
<feature type="transmembrane region" description="Helical" evidence="2">
    <location>
        <begin position="231"/>
        <end position="253"/>
    </location>
</feature>
<dbReference type="EMBL" id="JAPFFF010000007">
    <property type="protein sequence ID" value="KAK8885220.1"/>
    <property type="molecule type" value="Genomic_DNA"/>
</dbReference>
<gene>
    <name evidence="4" type="ORF">M9Y10_040665</name>
</gene>
<evidence type="ECO:0000313" key="5">
    <source>
        <dbReference type="Proteomes" id="UP001470230"/>
    </source>
</evidence>
<feature type="transmembrane region" description="Helical" evidence="2">
    <location>
        <begin position="165"/>
        <end position="189"/>
    </location>
</feature>
<feature type="region of interest" description="Disordered" evidence="1">
    <location>
        <begin position="887"/>
        <end position="910"/>
    </location>
</feature>
<feature type="transmembrane region" description="Helical" evidence="2">
    <location>
        <begin position="291"/>
        <end position="309"/>
    </location>
</feature>
<dbReference type="InterPro" id="IPR057352">
    <property type="entry name" value="TPR_TmcB/C"/>
</dbReference>
<sequence length="1564" mass="181545">MHSKGSFIVQNFIQLTISRLQEIFTYSKQICQLPSVFYIILLFYWFFLSSFPLLLSDIDDIWSDSPYLHNIIKFFQVFWRFSSCCTDTIDLVISFNVIVIVPIICLIPLIVSLIKFTSGHSFSQSLAYFICLIYEIFLVFYHAWYPSELATVVGMVWSDEYDTGLLHIIIIIFLVLFGCFHIAFSHYFVFCESTYSSGRVIFWDSPCRLISILFIDAILFFTRLVEVLPRIPAICFVFVTVAICILKVLFCLLYFPFTVMICNPFCATCTFSFMIAFILLCISHFAVHIHIVIILFVLLVLTIVSDIVFKKIWEKIVDKYLNMNESLISEEYQLIELVKNPQQFLLLVRFGFINGHPYVFTWRPFKQALVEWPGNKRILFQYMKFVAIYSQESSLLNDLLADTKYIKDYQFRNFRRQIKVIRESRNWLILPKLKRSLKEIDDDVKTVKNYIVSYWNAVKDNSFNTSFDIGKHLNEKISMCHLSYLHLISLYPNSSLILTNYIKFLQNVMCNPRESQYWLQRKEYLSNKNNFTYDLTQNAAFKMFPAIPRVLRNLSVRTDENSSVQSLLSDSKPSNPSQLTDMTEKTAYKVYDPNEEIDLTASTIYDHGKKAPVPFLRALFGLTFLLFFLSCILGFIIPITVTANNQKEIKSLFVSVKTISEISKSFSALSYFFLYESLISEHILPSYHEIPEILNYTHHNNEIHISTEETVKMLLIDLNNDLHTFEKTFGHEIPVNTYTSRLIQDTTVDFISLNTSTNLEGNVTYTLNIFQALNFLYSYLFKFAEENLSINILDNDWKMIIHLNTREIPTIMINLMNYATRDMISTIESTSSIIWKIFVIILTCDIVILPFFIYLTIRIKYNWIYIMKTINSLPRVAIQKVITRNSKEEDDEDRSDGSLKQIGTNDEKEKIEEKKKKKKLTKRAEFKYQDLFLQMVSASDTSSGVPIAQILILLFFSLIINAAAFILVFFIHKSLENQLRSMPIRYYLPNLVSTTNFGASTLFLRRLLIGLDNPLLGDSLEKNIEDFKETLETLEDNLNLFIFGRTNITNGGTITSKSKQLSDLLYDSKGDWFVQHSLFDSLQMLPNYFSLEIIFDIYTIMAGDGVDPNFVFDPKDKVFLTYLLYATEHMPKEFIYLISEDSSSQFYISFKNTLATIVLVEVILFVVGSASFVILIYQLSVVYRTVHFSLSALSMVDYEYFQDLTSILDLFAGVYSGTDCIKALNNSMTEMIDVIHEAVIELNEELLVIDANDEMLDWLNLKMYQLKGTRFTNHIVFSDNKVEKSIMDTFNGVKKEEIIEMDSEVFIVSRSITEKRSFEIIHFHNENQNVVIIIFKTSHDLSSMRQQISNLKEQIDKLTKYAIPSQLRHKECLRGQSHIYNAHFISLVAIEIMNLNEFALNRTPKETASFYNTFVNKVNELCEKGDRIKFNQLGRFIFIAFNLVKQTPNYYGSVNDSISFLYDVNDYALENKYMVRYASTLLKSVIANLNGMQFSLFSGKISNVKTLLKYSKASCVTYSSKFHDLLPRKMTKDAIQVKIAASDIFSEKQSWAFSLKLVEKSLRS</sequence>
<organism evidence="4 5">
    <name type="scientific">Tritrichomonas musculus</name>
    <dbReference type="NCBI Taxonomy" id="1915356"/>
    <lineage>
        <taxon>Eukaryota</taxon>
        <taxon>Metamonada</taxon>
        <taxon>Parabasalia</taxon>
        <taxon>Tritrichomonadida</taxon>
        <taxon>Tritrichomonadidae</taxon>
        <taxon>Tritrichomonas</taxon>
    </lineage>
</organism>
<feature type="transmembrane region" description="Helical" evidence="2">
    <location>
        <begin position="950"/>
        <end position="972"/>
    </location>
</feature>
<protein>
    <recommendedName>
        <fullName evidence="3">TmcB/TmcC TPR repeats domain-containing protein</fullName>
    </recommendedName>
</protein>
<evidence type="ECO:0000313" key="4">
    <source>
        <dbReference type="EMBL" id="KAK8885220.1"/>
    </source>
</evidence>
<accession>A0ABR2K279</accession>
<proteinExistence type="predicted"/>
<keyword evidence="2" id="KW-0472">Membrane</keyword>
<feature type="transmembrane region" description="Helical" evidence="2">
    <location>
        <begin position="984"/>
        <end position="1004"/>
    </location>
</feature>
<evidence type="ECO:0000256" key="1">
    <source>
        <dbReference type="SAM" id="MobiDB-lite"/>
    </source>
</evidence>
<evidence type="ECO:0000259" key="3">
    <source>
        <dbReference type="Pfam" id="PF25474"/>
    </source>
</evidence>
<comment type="caution">
    <text evidence="4">The sequence shown here is derived from an EMBL/GenBank/DDBJ whole genome shotgun (WGS) entry which is preliminary data.</text>
</comment>
<feature type="transmembrane region" description="Helical" evidence="2">
    <location>
        <begin position="91"/>
        <end position="114"/>
    </location>
</feature>
<reference evidence="4 5" key="1">
    <citation type="submission" date="2024-04" db="EMBL/GenBank/DDBJ databases">
        <title>Tritrichomonas musculus Genome.</title>
        <authorList>
            <person name="Alves-Ferreira E."/>
            <person name="Grigg M."/>
            <person name="Lorenzi H."/>
            <person name="Galac M."/>
        </authorList>
    </citation>
    <scope>NUCLEOTIDE SEQUENCE [LARGE SCALE GENOMIC DNA]</scope>
    <source>
        <strain evidence="4 5">EAF2021</strain>
    </source>
</reference>
<feature type="transmembrane region" description="Helical" evidence="2">
    <location>
        <begin position="619"/>
        <end position="641"/>
    </location>
</feature>
<keyword evidence="2" id="KW-0812">Transmembrane</keyword>
<name>A0ABR2K279_9EUKA</name>
<feature type="transmembrane region" description="Helical" evidence="2">
    <location>
        <begin position="36"/>
        <end position="55"/>
    </location>
</feature>
<keyword evidence="2" id="KW-1133">Transmembrane helix</keyword>
<evidence type="ECO:0000256" key="2">
    <source>
        <dbReference type="SAM" id="Phobius"/>
    </source>
</evidence>
<feature type="transmembrane region" description="Helical" evidence="2">
    <location>
        <begin position="126"/>
        <end position="145"/>
    </location>
</feature>